<comment type="similarity">
    <text evidence="2">Belongs to the OmpP1/FadL family.</text>
</comment>
<dbReference type="Pfam" id="PF03349">
    <property type="entry name" value="Toluene_X"/>
    <property type="match status" value="1"/>
</dbReference>
<keyword evidence="4" id="KW-0812">Transmembrane</keyword>
<dbReference type="GO" id="GO:0015483">
    <property type="term" value="F:long-chain fatty acid transporting porin activity"/>
    <property type="evidence" value="ECO:0007669"/>
    <property type="project" value="TreeGrafter"/>
</dbReference>
<feature type="signal peptide" evidence="8">
    <location>
        <begin position="1"/>
        <end position="22"/>
    </location>
</feature>
<evidence type="ECO:0000313" key="9">
    <source>
        <dbReference type="EMBL" id="OBX27683.1"/>
    </source>
</evidence>
<evidence type="ECO:0000256" key="7">
    <source>
        <dbReference type="ARBA" id="ARBA00023237"/>
    </source>
</evidence>
<evidence type="ECO:0000313" key="10">
    <source>
        <dbReference type="Proteomes" id="UP000185753"/>
    </source>
</evidence>
<comment type="caution">
    <text evidence="9">The sequence shown here is derived from an EMBL/GenBank/DDBJ whole genome shotgun (WGS) entry which is preliminary data.</text>
</comment>
<dbReference type="EMBL" id="LZDS01000028">
    <property type="protein sequence ID" value="OBX27683.1"/>
    <property type="molecule type" value="Genomic_DNA"/>
</dbReference>
<evidence type="ECO:0000256" key="3">
    <source>
        <dbReference type="ARBA" id="ARBA00022452"/>
    </source>
</evidence>
<dbReference type="Gene3D" id="2.40.160.60">
    <property type="entry name" value="Outer membrane protein transport protein (OMPP1/FadL/TodX)"/>
    <property type="match status" value="1"/>
</dbReference>
<dbReference type="Proteomes" id="UP000185753">
    <property type="component" value="Unassembled WGS sequence"/>
</dbReference>
<dbReference type="InterPro" id="IPR005017">
    <property type="entry name" value="OMPP1/FadL/TodX"/>
</dbReference>
<name>A0A1A7R865_9GAMM</name>
<dbReference type="SUPFAM" id="SSF56935">
    <property type="entry name" value="Porins"/>
    <property type="match status" value="1"/>
</dbReference>
<keyword evidence="5 8" id="KW-0732">Signal</keyword>
<dbReference type="OrthoDB" id="6679728at2"/>
<dbReference type="STRING" id="1443941.A9J31_08325"/>
<dbReference type="PANTHER" id="PTHR35093:SF8">
    <property type="entry name" value="OUTER MEMBRANE PROTEIN NMB0088-RELATED"/>
    <property type="match status" value="1"/>
</dbReference>
<protein>
    <submittedName>
        <fullName evidence="9">Transporter</fullName>
    </submittedName>
</protein>
<evidence type="ECO:0000256" key="1">
    <source>
        <dbReference type="ARBA" id="ARBA00004571"/>
    </source>
</evidence>
<evidence type="ECO:0000256" key="4">
    <source>
        <dbReference type="ARBA" id="ARBA00022692"/>
    </source>
</evidence>
<reference evidence="10" key="1">
    <citation type="submission" date="2016-06" db="EMBL/GenBank/DDBJ databases">
        <authorList>
            <person name="Radolfova-Krizova L."/>
            <person name="Nemec A."/>
        </authorList>
    </citation>
    <scope>NUCLEOTIDE SEQUENCE [LARGE SCALE GENOMIC DNA]</scope>
    <source>
        <strain evidence="10">ANC 4275</strain>
    </source>
</reference>
<evidence type="ECO:0000256" key="8">
    <source>
        <dbReference type="SAM" id="SignalP"/>
    </source>
</evidence>
<dbReference type="AlphaFoldDB" id="A0A1A7R865"/>
<evidence type="ECO:0000256" key="2">
    <source>
        <dbReference type="ARBA" id="ARBA00008163"/>
    </source>
</evidence>
<keyword evidence="3" id="KW-1134">Transmembrane beta strand</keyword>
<sequence length="420" mass="45231">MKRTAIHTAIFLSLFSTTTIYAGGLDRSGQSISAFLQPGNYAEAGISVLDPSVSGQDKFGNSAPNMAGDYYFPAAAIKVQATDHITLGLIYDQPYGADAEYSGDNAFVAKPTDKIVDGLNYTTGMVGSTAQGGTSVQVKTENISMLIGYQPNENWNIYAGPMYQSVNGSVKLRGELYSVLNGYDLETGTDWSWGWLAGAAYQIPEIALKASITYRSEVKHKIDAYENFGLDTDAVAGVVPFLRQASQADGNFSFSTPQSVNLDFQTGIMANTIAFANLRWVNWSNFEVRPNKFGLVSSAVGQMKPEINKPNGFNLIDYKDDQISVTVGVARKFNDHWGANISVGYDTGAGNPVTTLGPTEGYWSVGTGVRFNPAKNYFIGAGVKYFWLGDADAVTGAHTEAGKFSDNHAIGYGLNIGYSF</sequence>
<dbReference type="PANTHER" id="PTHR35093">
    <property type="entry name" value="OUTER MEMBRANE PROTEIN NMB0088-RELATED"/>
    <property type="match status" value="1"/>
</dbReference>
<dbReference type="GO" id="GO:0009279">
    <property type="term" value="C:cell outer membrane"/>
    <property type="evidence" value="ECO:0007669"/>
    <property type="project" value="UniProtKB-SubCell"/>
</dbReference>
<dbReference type="RefSeq" id="WP_067766437.1">
    <property type="nucleotide sequence ID" value="NZ_LZDS01000028.1"/>
</dbReference>
<evidence type="ECO:0000256" key="5">
    <source>
        <dbReference type="ARBA" id="ARBA00022729"/>
    </source>
</evidence>
<comment type="subcellular location">
    <subcellularLocation>
        <location evidence="1">Cell outer membrane</location>
        <topology evidence="1">Multi-pass membrane protein</topology>
    </subcellularLocation>
</comment>
<gene>
    <name evidence="9" type="ORF">A9J31_08325</name>
</gene>
<proteinExistence type="inferred from homology"/>
<organism evidence="9 10">
    <name type="scientific">Acinetobacter gandensis</name>
    <dbReference type="NCBI Taxonomy" id="1443941"/>
    <lineage>
        <taxon>Bacteria</taxon>
        <taxon>Pseudomonadati</taxon>
        <taxon>Pseudomonadota</taxon>
        <taxon>Gammaproteobacteria</taxon>
        <taxon>Moraxellales</taxon>
        <taxon>Moraxellaceae</taxon>
        <taxon>Acinetobacter</taxon>
    </lineage>
</organism>
<keyword evidence="10" id="KW-1185">Reference proteome</keyword>
<keyword evidence="7" id="KW-0998">Cell outer membrane</keyword>
<feature type="chain" id="PRO_5008360620" evidence="8">
    <location>
        <begin position="23"/>
        <end position="420"/>
    </location>
</feature>
<keyword evidence="6" id="KW-0472">Membrane</keyword>
<accession>A0A1A7R865</accession>
<evidence type="ECO:0000256" key="6">
    <source>
        <dbReference type="ARBA" id="ARBA00023136"/>
    </source>
</evidence>